<comment type="caution">
    <text evidence="1">The sequence shown here is derived from an EMBL/GenBank/DDBJ whole genome shotgun (WGS) entry which is preliminary data.</text>
</comment>
<dbReference type="GO" id="GO:0003677">
    <property type="term" value="F:DNA binding"/>
    <property type="evidence" value="ECO:0007669"/>
    <property type="project" value="InterPro"/>
</dbReference>
<proteinExistence type="predicted"/>
<dbReference type="GO" id="GO:0004521">
    <property type="term" value="F:RNA endonuclease activity"/>
    <property type="evidence" value="ECO:0007669"/>
    <property type="project" value="TreeGrafter"/>
</dbReference>
<accession>A0AAV4ZMQ7</accession>
<dbReference type="AlphaFoldDB" id="A0AAV4ZMQ7"/>
<dbReference type="EMBL" id="BPQO01000014">
    <property type="protein sequence ID" value="GJD89809.1"/>
    <property type="molecule type" value="Genomic_DNA"/>
</dbReference>
<dbReference type="GO" id="GO:0006402">
    <property type="term" value="P:mRNA catabolic process"/>
    <property type="evidence" value="ECO:0007669"/>
    <property type="project" value="TreeGrafter"/>
</dbReference>
<organism evidence="1 2">
    <name type="scientific">Methylobacterium hispanicum</name>
    <dbReference type="NCBI Taxonomy" id="270350"/>
    <lineage>
        <taxon>Bacteria</taxon>
        <taxon>Pseudomonadati</taxon>
        <taxon>Pseudomonadota</taxon>
        <taxon>Alphaproteobacteria</taxon>
        <taxon>Hyphomicrobiales</taxon>
        <taxon>Methylobacteriaceae</taxon>
        <taxon>Methylobacterium</taxon>
    </lineage>
</organism>
<sequence length="121" mass="13211">MTTEDRLLQAGDIVWVDLRPTLGREQSGVRPAVVLSDAGFHRLNETAIVCPVTSNTKPWPTKIVLPDDLPVTGAVLADQIRCVDRASRGFRRVGSVPDDVLLKIRLMVAELIGLPAEQTSQ</sequence>
<gene>
    <name evidence="1" type="primary">mazF</name>
    <name evidence="1" type="ORF">BHAOGJBA_3341</name>
</gene>
<dbReference type="Pfam" id="PF02452">
    <property type="entry name" value="PemK_toxin"/>
    <property type="match status" value="1"/>
</dbReference>
<evidence type="ECO:0000313" key="1">
    <source>
        <dbReference type="EMBL" id="GJD89809.1"/>
    </source>
</evidence>
<dbReference type="GO" id="GO:0016075">
    <property type="term" value="P:rRNA catabolic process"/>
    <property type="evidence" value="ECO:0007669"/>
    <property type="project" value="TreeGrafter"/>
</dbReference>
<dbReference type="PANTHER" id="PTHR33988">
    <property type="entry name" value="ENDORIBONUCLEASE MAZF-RELATED"/>
    <property type="match status" value="1"/>
</dbReference>
<name>A0AAV4ZMQ7_9HYPH</name>
<dbReference type="Proteomes" id="UP001055247">
    <property type="component" value="Unassembled WGS sequence"/>
</dbReference>
<dbReference type="RefSeq" id="WP_082773385.1">
    <property type="nucleotide sequence ID" value="NZ_BPQO01000014.1"/>
</dbReference>
<reference evidence="1" key="1">
    <citation type="journal article" date="2016" name="Front. Microbiol.">
        <title>Genome Sequence of the Piezophilic, Mesophilic Sulfate-Reducing Bacterium Desulfovibrio indicus J2T.</title>
        <authorList>
            <person name="Cao J."/>
            <person name="Maignien L."/>
            <person name="Shao Z."/>
            <person name="Alain K."/>
            <person name="Jebbar M."/>
        </authorList>
    </citation>
    <scope>NUCLEOTIDE SEQUENCE</scope>
    <source>
        <strain evidence="1">DSM 16372</strain>
    </source>
</reference>
<protein>
    <submittedName>
        <fullName evidence="1">Endoribonuclease toxin MazF</fullName>
    </submittedName>
</protein>
<dbReference type="InterPro" id="IPR003477">
    <property type="entry name" value="PemK-like"/>
</dbReference>
<dbReference type="SUPFAM" id="SSF50118">
    <property type="entry name" value="Cell growth inhibitor/plasmid maintenance toxic component"/>
    <property type="match status" value="1"/>
</dbReference>
<keyword evidence="2" id="KW-1185">Reference proteome</keyword>
<evidence type="ECO:0000313" key="2">
    <source>
        <dbReference type="Proteomes" id="UP001055247"/>
    </source>
</evidence>
<dbReference type="PANTHER" id="PTHR33988:SF3">
    <property type="entry name" value="ENDORIBONUCLEASE TOXIN CHPB-RELATED"/>
    <property type="match status" value="1"/>
</dbReference>
<dbReference type="Gene3D" id="2.30.30.110">
    <property type="match status" value="1"/>
</dbReference>
<reference evidence="1" key="2">
    <citation type="submission" date="2021-08" db="EMBL/GenBank/DDBJ databases">
        <authorList>
            <person name="Tani A."/>
            <person name="Ola A."/>
            <person name="Ogura Y."/>
            <person name="Katsura K."/>
            <person name="Hayashi T."/>
        </authorList>
    </citation>
    <scope>NUCLEOTIDE SEQUENCE</scope>
    <source>
        <strain evidence="1">DSM 16372</strain>
    </source>
</reference>
<dbReference type="InterPro" id="IPR011067">
    <property type="entry name" value="Plasmid_toxin/cell-grow_inhib"/>
</dbReference>